<keyword evidence="11 18" id="KW-0833">Ubl conjugation pathway</keyword>
<evidence type="ECO:0000256" key="19">
    <source>
        <dbReference type="SAM" id="MobiDB-lite"/>
    </source>
</evidence>
<evidence type="ECO:0000313" key="23">
    <source>
        <dbReference type="EMBL" id="KAA6409358.1"/>
    </source>
</evidence>
<evidence type="ECO:0000256" key="1">
    <source>
        <dbReference type="ARBA" id="ARBA00000900"/>
    </source>
</evidence>
<dbReference type="InterPro" id="IPR003034">
    <property type="entry name" value="SAP_dom"/>
</dbReference>
<evidence type="ECO:0000256" key="14">
    <source>
        <dbReference type="ARBA" id="ARBA00023204"/>
    </source>
</evidence>
<dbReference type="GO" id="GO:0006513">
    <property type="term" value="P:protein monoubiquitination"/>
    <property type="evidence" value="ECO:0007669"/>
    <property type="project" value="InterPro"/>
</dbReference>
<comment type="pathway">
    <text evidence="3 18">Protein modification; protein ubiquitination.</text>
</comment>
<evidence type="ECO:0000256" key="11">
    <source>
        <dbReference type="ARBA" id="ARBA00022786"/>
    </source>
</evidence>
<dbReference type="PROSITE" id="PS51908">
    <property type="entry name" value="ZF_UBZ4"/>
    <property type="match status" value="1"/>
</dbReference>
<feature type="compositionally biased region" description="Low complexity" evidence="19">
    <location>
        <begin position="205"/>
        <end position="216"/>
    </location>
</feature>
<dbReference type="PANTHER" id="PTHR14134:SF2">
    <property type="entry name" value="E3 UBIQUITIN-PROTEIN LIGASE RAD18"/>
    <property type="match status" value="1"/>
</dbReference>
<dbReference type="EMBL" id="VXIT01000011">
    <property type="protein sequence ID" value="KAA6409358.1"/>
    <property type="molecule type" value="Genomic_DNA"/>
</dbReference>
<feature type="region of interest" description="Disordered" evidence="19">
    <location>
        <begin position="193"/>
        <end position="216"/>
    </location>
</feature>
<gene>
    <name evidence="23" type="ORF">FRX48_06911</name>
</gene>
<accession>A0A5M8PKF9</accession>
<feature type="region of interest" description="Disordered" evidence="19">
    <location>
        <begin position="396"/>
        <end position="470"/>
    </location>
</feature>
<comment type="subunit">
    <text evidence="18">Interacts with E2 UBC2, forming a complex with ubiquitin ligase activity.</text>
</comment>
<evidence type="ECO:0000256" key="13">
    <source>
        <dbReference type="ARBA" id="ARBA00023125"/>
    </source>
</evidence>
<dbReference type="InterPro" id="IPR013083">
    <property type="entry name" value="Znf_RING/FYVE/PHD"/>
</dbReference>
<protein>
    <recommendedName>
        <fullName evidence="6 18">Postreplication repair E3 ubiquitin-protein ligase RAD18</fullName>
        <ecNumber evidence="5 18">2.3.2.27</ecNumber>
    </recommendedName>
    <alternativeName>
        <fullName evidence="18">RING-type E3 ubiquitin transferase RAD18</fullName>
    </alternativeName>
</protein>
<dbReference type="GO" id="GO:0008270">
    <property type="term" value="F:zinc ion binding"/>
    <property type="evidence" value="ECO:0007669"/>
    <property type="project" value="UniProtKB-KW"/>
</dbReference>
<dbReference type="GO" id="GO:0016874">
    <property type="term" value="F:ligase activity"/>
    <property type="evidence" value="ECO:0007669"/>
    <property type="project" value="UniProtKB-KW"/>
</dbReference>
<feature type="compositionally biased region" description="Polar residues" evidence="19">
    <location>
        <begin position="456"/>
        <end position="470"/>
    </location>
</feature>
<sequence length="470" mass="52047">MERSFDVSDSTDWLQTPLASLAPVESALRCQVCKDFFDTPMITSCSHTFCSLCIRRCLTDDGKCPACRAADQELRLRRNWTVQELVDAFRGARLSVLRLGQDVVAAAQTKNRQGHKRKLEDTDVEEDGDPNSQRKMRSQSRKSPNLKQTNGVHVIKDDGDSDYRPDDGLVACPSCGTRMKEENVFSHLDTCSGENTTSDSSVVKAAATSRPSSTSTRVARAKTPAKPIDRLPKLNYTILKDTALKRKLAELGIPNWGNKALLTRRHSEWVNLWNANCDSSKPRTKRELLHELDSWERSQGGLASSLVGGVNSGSSIMKKDFDGSAWAANHNEDFQRLIAKARPKPRTLAARAEANAGPLSIPQSDGATVRQFYSFDSIEDGNFDVVDGQRYSTSTFDSAVAEKQRKSGNMPRSKTAEKSVIDLETEMMEIPAQESIPSEQSREVTDPVPQLRQRRTLAQSALTGRPPDNS</sequence>
<evidence type="ECO:0000256" key="17">
    <source>
        <dbReference type="PROSITE-ProRule" id="PRU01256"/>
    </source>
</evidence>
<evidence type="ECO:0000313" key="24">
    <source>
        <dbReference type="Proteomes" id="UP000324767"/>
    </source>
</evidence>
<keyword evidence="7 18" id="KW-0808">Transferase</keyword>
<comment type="catalytic activity">
    <reaction evidence="1 18">
        <text>S-ubiquitinyl-[E2 ubiquitin-conjugating enzyme]-L-cysteine + [acceptor protein]-L-lysine = [E2 ubiquitin-conjugating enzyme]-L-cysteine + N(6)-ubiquitinyl-[acceptor protein]-L-lysine.</text>
        <dbReference type="EC" id="2.3.2.27"/>
    </reaction>
</comment>
<evidence type="ECO:0000256" key="9">
    <source>
        <dbReference type="ARBA" id="ARBA00022763"/>
    </source>
</evidence>
<feature type="domain" description="UBZ4-type" evidence="22">
    <location>
        <begin position="169"/>
        <end position="196"/>
    </location>
</feature>
<keyword evidence="8 18" id="KW-0479">Metal-binding</keyword>
<dbReference type="Pfam" id="PF13923">
    <property type="entry name" value="zf-C3HC4_2"/>
    <property type="match status" value="1"/>
</dbReference>
<dbReference type="EC" id="2.3.2.27" evidence="5 18"/>
<dbReference type="UniPathway" id="UPA00143"/>
<keyword evidence="14 17" id="KW-0234">DNA repair</keyword>
<keyword evidence="13 18" id="KW-0238">DNA-binding</keyword>
<dbReference type="Gene3D" id="3.30.40.10">
    <property type="entry name" value="Zinc/RING finger domain, C3HC4 (zinc finger)"/>
    <property type="match status" value="1"/>
</dbReference>
<keyword evidence="9 17" id="KW-0227">DNA damage</keyword>
<comment type="caution">
    <text evidence="23">The sequence shown here is derived from an EMBL/GenBank/DDBJ whole genome shotgun (WGS) entry which is preliminary data.</text>
</comment>
<dbReference type="InterPro" id="IPR006642">
    <property type="entry name" value="Rad18_UBZ4"/>
</dbReference>
<evidence type="ECO:0000259" key="22">
    <source>
        <dbReference type="PROSITE" id="PS51908"/>
    </source>
</evidence>
<organism evidence="23 24">
    <name type="scientific">Lasallia pustulata</name>
    <dbReference type="NCBI Taxonomy" id="136370"/>
    <lineage>
        <taxon>Eukaryota</taxon>
        <taxon>Fungi</taxon>
        <taxon>Dikarya</taxon>
        <taxon>Ascomycota</taxon>
        <taxon>Pezizomycotina</taxon>
        <taxon>Lecanoromycetes</taxon>
        <taxon>OSLEUM clade</taxon>
        <taxon>Umbilicariomycetidae</taxon>
        <taxon>Umbilicariales</taxon>
        <taxon>Umbilicariaceae</taxon>
        <taxon>Lasallia</taxon>
    </lineage>
</organism>
<dbReference type="InterPro" id="IPR001841">
    <property type="entry name" value="Znf_RING"/>
</dbReference>
<keyword evidence="12 18" id="KW-0862">Zinc</keyword>
<dbReference type="NCBIfam" id="TIGR00599">
    <property type="entry name" value="rad18"/>
    <property type="match status" value="1"/>
</dbReference>
<dbReference type="PROSITE" id="PS50089">
    <property type="entry name" value="ZF_RING_2"/>
    <property type="match status" value="1"/>
</dbReference>
<evidence type="ECO:0000256" key="10">
    <source>
        <dbReference type="ARBA" id="ARBA00022771"/>
    </source>
</evidence>
<dbReference type="SMART" id="SM00184">
    <property type="entry name" value="RING"/>
    <property type="match status" value="1"/>
</dbReference>
<keyword evidence="15 18" id="KW-0539">Nucleus</keyword>
<evidence type="ECO:0000256" key="12">
    <source>
        <dbReference type="ARBA" id="ARBA00022833"/>
    </source>
</evidence>
<comment type="subcellular location">
    <subcellularLocation>
        <location evidence="2 18">Nucleus</location>
    </subcellularLocation>
</comment>
<evidence type="ECO:0000256" key="7">
    <source>
        <dbReference type="ARBA" id="ARBA00022679"/>
    </source>
</evidence>
<evidence type="ECO:0000259" key="20">
    <source>
        <dbReference type="PROSITE" id="PS50089"/>
    </source>
</evidence>
<evidence type="ECO:0000256" key="8">
    <source>
        <dbReference type="ARBA" id="ARBA00022723"/>
    </source>
</evidence>
<feature type="domain" description="SAP" evidence="21">
    <location>
        <begin position="236"/>
        <end position="270"/>
    </location>
</feature>
<evidence type="ECO:0000256" key="6">
    <source>
        <dbReference type="ARBA" id="ARBA00015551"/>
    </source>
</evidence>
<evidence type="ECO:0000256" key="16">
    <source>
        <dbReference type="PROSITE-ProRule" id="PRU00175"/>
    </source>
</evidence>
<dbReference type="GO" id="GO:0006301">
    <property type="term" value="P:DNA damage tolerance"/>
    <property type="evidence" value="ECO:0007669"/>
    <property type="project" value="InterPro"/>
</dbReference>
<dbReference type="PROSITE" id="PS50800">
    <property type="entry name" value="SAP"/>
    <property type="match status" value="1"/>
</dbReference>
<comment type="function">
    <text evidence="18">E3 RING-finger protein, member of the UBC2/RAD6 epistasis group. Associates to the E2 ubiquitin conjugating enzyme UBC2/RAD6 to form the UBC2-RAD18 ubiquitin ligase complex involved in postreplicative repair (PRR) of damaged DNA.</text>
</comment>
<comment type="similarity">
    <text evidence="4 18">Belongs to the RAD18 family.</text>
</comment>
<dbReference type="InterPro" id="IPR004580">
    <property type="entry name" value="Rad18_fungi"/>
</dbReference>
<proteinExistence type="inferred from homology"/>
<evidence type="ECO:0000256" key="5">
    <source>
        <dbReference type="ARBA" id="ARBA00012483"/>
    </source>
</evidence>
<dbReference type="GO" id="GO:0003697">
    <property type="term" value="F:single-stranded DNA binding"/>
    <property type="evidence" value="ECO:0007669"/>
    <property type="project" value="UniProtKB-UniRule"/>
</dbReference>
<name>A0A5M8PKF9_9LECA</name>
<evidence type="ECO:0000256" key="18">
    <source>
        <dbReference type="RuleBase" id="RU368093"/>
    </source>
</evidence>
<evidence type="ECO:0000256" key="15">
    <source>
        <dbReference type="ARBA" id="ARBA00023242"/>
    </source>
</evidence>
<dbReference type="AlphaFoldDB" id="A0A5M8PKF9"/>
<feature type="compositionally biased region" description="Basic and acidic residues" evidence="19">
    <location>
        <begin position="154"/>
        <end position="163"/>
    </location>
</feature>
<dbReference type="PANTHER" id="PTHR14134">
    <property type="entry name" value="E3 UBIQUITIN-PROTEIN LIGASE RAD18"/>
    <property type="match status" value="1"/>
</dbReference>
<evidence type="ECO:0000256" key="2">
    <source>
        <dbReference type="ARBA" id="ARBA00004123"/>
    </source>
</evidence>
<dbReference type="InterPro" id="IPR039577">
    <property type="entry name" value="Rad18"/>
</dbReference>
<dbReference type="FunFam" id="3.30.40.10:FF:000172">
    <property type="entry name" value="E3 ubiquitin-protein ligase RAD18"/>
    <property type="match status" value="1"/>
</dbReference>
<dbReference type="GO" id="GO:0097505">
    <property type="term" value="C:Rad6-Rad18 complex"/>
    <property type="evidence" value="ECO:0007669"/>
    <property type="project" value="TreeGrafter"/>
</dbReference>
<dbReference type="Proteomes" id="UP000324767">
    <property type="component" value="Unassembled WGS sequence"/>
</dbReference>
<evidence type="ECO:0000256" key="4">
    <source>
        <dbReference type="ARBA" id="ARBA00009506"/>
    </source>
</evidence>
<dbReference type="InterPro" id="IPR017907">
    <property type="entry name" value="Znf_RING_CS"/>
</dbReference>
<dbReference type="OrthoDB" id="9049620at2759"/>
<dbReference type="GO" id="GO:0005634">
    <property type="term" value="C:nucleus"/>
    <property type="evidence" value="ECO:0007669"/>
    <property type="project" value="UniProtKB-SubCell"/>
</dbReference>
<feature type="domain" description="RING-type" evidence="20">
    <location>
        <begin position="30"/>
        <end position="68"/>
    </location>
</feature>
<keyword evidence="10 16" id="KW-0863">Zinc-finger</keyword>
<feature type="region of interest" description="Disordered" evidence="19">
    <location>
        <begin position="109"/>
        <end position="163"/>
    </location>
</feature>
<evidence type="ECO:0000256" key="3">
    <source>
        <dbReference type="ARBA" id="ARBA00004906"/>
    </source>
</evidence>
<reference evidence="23 24" key="1">
    <citation type="submission" date="2019-09" db="EMBL/GenBank/DDBJ databases">
        <title>The hologenome of the rock-dwelling lichen Lasallia pustulata.</title>
        <authorList>
            <person name="Greshake Tzovaras B."/>
            <person name="Segers F."/>
            <person name="Bicker A."/>
            <person name="Dal Grande F."/>
            <person name="Otte J."/>
            <person name="Hankeln T."/>
            <person name="Schmitt I."/>
            <person name="Ebersberger I."/>
        </authorList>
    </citation>
    <scope>NUCLEOTIDE SEQUENCE [LARGE SCALE GENOMIC DNA]</scope>
    <source>
        <strain evidence="23">A1-1</strain>
    </source>
</reference>
<dbReference type="SUPFAM" id="SSF57850">
    <property type="entry name" value="RING/U-box"/>
    <property type="match status" value="1"/>
</dbReference>
<dbReference type="GO" id="GO:0006281">
    <property type="term" value="P:DNA repair"/>
    <property type="evidence" value="ECO:0007669"/>
    <property type="project" value="UniProtKB-KW"/>
</dbReference>
<keyword evidence="23" id="KW-0436">Ligase</keyword>
<dbReference type="GO" id="GO:0061630">
    <property type="term" value="F:ubiquitin protein ligase activity"/>
    <property type="evidence" value="ECO:0007669"/>
    <property type="project" value="UniProtKB-UniRule"/>
</dbReference>
<dbReference type="SMART" id="SM00513">
    <property type="entry name" value="SAP"/>
    <property type="match status" value="1"/>
</dbReference>
<dbReference type="SMART" id="SM00734">
    <property type="entry name" value="ZnF_Rad18"/>
    <property type="match status" value="1"/>
</dbReference>
<evidence type="ECO:0000259" key="21">
    <source>
        <dbReference type="PROSITE" id="PS50800"/>
    </source>
</evidence>
<dbReference type="PROSITE" id="PS00518">
    <property type="entry name" value="ZF_RING_1"/>
    <property type="match status" value="1"/>
</dbReference>